<organism evidence="1 2">
    <name type="scientific">Steinernema carpocapsae</name>
    <name type="common">Entomopathogenic nematode</name>
    <dbReference type="NCBI Taxonomy" id="34508"/>
    <lineage>
        <taxon>Eukaryota</taxon>
        <taxon>Metazoa</taxon>
        <taxon>Ecdysozoa</taxon>
        <taxon>Nematoda</taxon>
        <taxon>Chromadorea</taxon>
        <taxon>Rhabditida</taxon>
        <taxon>Tylenchina</taxon>
        <taxon>Panagrolaimomorpha</taxon>
        <taxon>Strongyloidoidea</taxon>
        <taxon>Steinernematidae</taxon>
        <taxon>Steinernema</taxon>
    </lineage>
</organism>
<reference evidence="1 2" key="1">
    <citation type="journal article" date="2015" name="Genome Biol.">
        <title>Comparative genomics of Steinernema reveals deeply conserved gene regulatory networks.</title>
        <authorList>
            <person name="Dillman A.R."/>
            <person name="Macchietto M."/>
            <person name="Porter C.F."/>
            <person name="Rogers A."/>
            <person name="Williams B."/>
            <person name="Antoshechkin I."/>
            <person name="Lee M.M."/>
            <person name="Goodwin Z."/>
            <person name="Lu X."/>
            <person name="Lewis E.E."/>
            <person name="Goodrich-Blair H."/>
            <person name="Stock S.P."/>
            <person name="Adams B.J."/>
            <person name="Sternberg P.W."/>
            <person name="Mortazavi A."/>
        </authorList>
    </citation>
    <scope>NUCLEOTIDE SEQUENCE [LARGE SCALE GENOMIC DNA]</scope>
    <source>
        <strain evidence="1 2">ALL</strain>
    </source>
</reference>
<gene>
    <name evidence="1" type="ORF">L596_019575</name>
</gene>
<name>A0A4U5MQX3_STECR</name>
<dbReference type="AlphaFoldDB" id="A0A4U5MQX3"/>
<evidence type="ECO:0000313" key="2">
    <source>
        <dbReference type="Proteomes" id="UP000298663"/>
    </source>
</evidence>
<sequence length="76" mass="8121">MSVFRSLMSVATLPTSAAPFPLTVENCNVLEKVINEELEEVRSESSASSASTQSSIGGFLENICLSVFDKTTFNAS</sequence>
<protein>
    <submittedName>
        <fullName evidence="1">Uncharacterized protein</fullName>
    </submittedName>
</protein>
<dbReference type="EMBL" id="AZBU02000006">
    <property type="protein sequence ID" value="TKR72059.1"/>
    <property type="molecule type" value="Genomic_DNA"/>
</dbReference>
<dbReference type="Proteomes" id="UP000298663">
    <property type="component" value="Unassembled WGS sequence"/>
</dbReference>
<keyword evidence="2" id="KW-1185">Reference proteome</keyword>
<proteinExistence type="predicted"/>
<reference evidence="1 2" key="2">
    <citation type="journal article" date="2019" name="G3 (Bethesda)">
        <title>Hybrid Assembly of the Genome of the Entomopathogenic Nematode Steinernema carpocapsae Identifies the X-Chromosome.</title>
        <authorList>
            <person name="Serra L."/>
            <person name="Macchietto M."/>
            <person name="Macias-Munoz A."/>
            <person name="McGill C.J."/>
            <person name="Rodriguez I.M."/>
            <person name="Rodriguez B."/>
            <person name="Murad R."/>
            <person name="Mortazavi A."/>
        </authorList>
    </citation>
    <scope>NUCLEOTIDE SEQUENCE [LARGE SCALE GENOMIC DNA]</scope>
    <source>
        <strain evidence="1 2">ALL</strain>
    </source>
</reference>
<accession>A0A4U5MQX3</accession>
<comment type="caution">
    <text evidence="1">The sequence shown here is derived from an EMBL/GenBank/DDBJ whole genome shotgun (WGS) entry which is preliminary data.</text>
</comment>
<evidence type="ECO:0000313" key="1">
    <source>
        <dbReference type="EMBL" id="TKR72059.1"/>
    </source>
</evidence>